<dbReference type="EMBL" id="NWSH01000550">
    <property type="protein sequence ID" value="PCG75705.1"/>
    <property type="molecule type" value="Genomic_DNA"/>
</dbReference>
<comment type="caution">
    <text evidence="1">The sequence shown here is derived from an EMBL/GenBank/DDBJ whole genome shotgun (WGS) entry which is preliminary data.</text>
</comment>
<protein>
    <submittedName>
        <fullName evidence="1">Uncharacterized protein</fullName>
    </submittedName>
</protein>
<dbReference type="AlphaFoldDB" id="A0A2A4JUK4"/>
<proteinExistence type="predicted"/>
<name>A0A2A4JUK4_HELVI</name>
<reference evidence="1" key="1">
    <citation type="submission" date="2017-09" db="EMBL/GenBank/DDBJ databases">
        <title>Contemporary evolution of a Lepidopteran species, Heliothis virescens, in response to modern agricultural practices.</title>
        <authorList>
            <person name="Fritz M.L."/>
            <person name="Deyonke A.M."/>
            <person name="Papanicolaou A."/>
            <person name="Micinski S."/>
            <person name="Westbrook J."/>
            <person name="Gould F."/>
        </authorList>
    </citation>
    <scope>NUCLEOTIDE SEQUENCE [LARGE SCALE GENOMIC DNA]</scope>
    <source>
        <strain evidence="1">HvINT-</strain>
        <tissue evidence="1">Whole body</tissue>
    </source>
</reference>
<accession>A0A2A4JUK4</accession>
<gene>
    <name evidence="1" type="ORF">B5V51_11118</name>
</gene>
<evidence type="ECO:0000313" key="1">
    <source>
        <dbReference type="EMBL" id="PCG75705.1"/>
    </source>
</evidence>
<sequence length="162" mass="18607">MELHLHLTVAFRALDRKWGKPVDLDTPEDLSPCLPAVVDMPTATFSSEEFLRSRRRHKPYSRREHRITKEHVEVNDSFSNISCARIPSVSDLEEITSSRGSCSDSKESLFNLDVEEYMYNYEDKCRGGSTATLDSGLGKVREPSVLRKLKYNAKSYINKYKK</sequence>
<organism evidence="1">
    <name type="scientific">Heliothis virescens</name>
    <name type="common">Tobacco budworm moth</name>
    <dbReference type="NCBI Taxonomy" id="7102"/>
    <lineage>
        <taxon>Eukaryota</taxon>
        <taxon>Metazoa</taxon>
        <taxon>Ecdysozoa</taxon>
        <taxon>Arthropoda</taxon>
        <taxon>Hexapoda</taxon>
        <taxon>Insecta</taxon>
        <taxon>Pterygota</taxon>
        <taxon>Neoptera</taxon>
        <taxon>Endopterygota</taxon>
        <taxon>Lepidoptera</taxon>
        <taxon>Glossata</taxon>
        <taxon>Ditrysia</taxon>
        <taxon>Noctuoidea</taxon>
        <taxon>Noctuidae</taxon>
        <taxon>Heliothinae</taxon>
        <taxon>Heliothis</taxon>
    </lineage>
</organism>